<reference evidence="2" key="3">
    <citation type="submission" date="2024-01" db="EMBL/GenBank/DDBJ databases">
        <authorList>
            <person name="Coelho M.A."/>
            <person name="David-Palma M."/>
            <person name="Shea T."/>
            <person name="Sun S."/>
            <person name="Cuomo C.A."/>
            <person name="Heitman J."/>
        </authorList>
    </citation>
    <scope>NUCLEOTIDE SEQUENCE</scope>
    <source>
        <strain evidence="2">CBS 7841</strain>
    </source>
</reference>
<dbReference type="EMBL" id="CP143785">
    <property type="protein sequence ID" value="WVN86541.1"/>
    <property type="molecule type" value="Genomic_DNA"/>
</dbReference>
<name>A0A1E3HRU2_9TREE</name>
<evidence type="ECO:0000313" key="3">
    <source>
        <dbReference type="Proteomes" id="UP000094043"/>
    </source>
</evidence>
<dbReference type="GeneID" id="91085921"/>
<organism evidence="2 3">
    <name type="scientific">Cryptococcus depauperatus CBS 7841</name>
    <dbReference type="NCBI Taxonomy" id="1295531"/>
    <lineage>
        <taxon>Eukaryota</taxon>
        <taxon>Fungi</taxon>
        <taxon>Dikarya</taxon>
        <taxon>Basidiomycota</taxon>
        <taxon>Agaricomycotina</taxon>
        <taxon>Tremellomycetes</taxon>
        <taxon>Tremellales</taxon>
        <taxon>Cryptococcaceae</taxon>
        <taxon>Cryptococcus</taxon>
    </lineage>
</organism>
<evidence type="ECO:0000256" key="1">
    <source>
        <dbReference type="SAM" id="MobiDB-lite"/>
    </source>
</evidence>
<accession>A0A1E3HRU2</accession>
<reference evidence="2" key="1">
    <citation type="submission" date="2016-06" db="EMBL/GenBank/DDBJ databases">
        <authorList>
            <person name="Cuomo C."/>
            <person name="Litvintseva A."/>
            <person name="Heitman J."/>
            <person name="Chen Y."/>
            <person name="Sun S."/>
            <person name="Springer D."/>
            <person name="Dromer F."/>
            <person name="Young S."/>
            <person name="Zeng Q."/>
            <person name="Chapman S."/>
            <person name="Gujja S."/>
            <person name="Saif S."/>
            <person name="Birren B."/>
        </authorList>
    </citation>
    <scope>NUCLEOTIDE SEQUENCE</scope>
    <source>
        <strain evidence="2">CBS 7841</strain>
    </source>
</reference>
<gene>
    <name evidence="2" type="ORF">L203_101708</name>
</gene>
<sequence length="145" mass="15437">MSSGEPLKIVIDAAEGHSELDVEQPSVGYPGGGSASGTGYPRNRPRRQNSSVLLLGSGEITFDNSGRYIPSSGTNWEDSRLKVALNTQGENPFVETFSSFSRNERPPDTSQGGDSLCAEPGPIDEDSQAPVSQPPQKPTDNSTKR</sequence>
<feature type="region of interest" description="Disordered" evidence="1">
    <location>
        <begin position="97"/>
        <end position="145"/>
    </location>
</feature>
<keyword evidence="3" id="KW-1185">Reference proteome</keyword>
<dbReference type="KEGG" id="cdep:91085921"/>
<protein>
    <submittedName>
        <fullName evidence="2">Uncharacterized protein</fullName>
    </submittedName>
</protein>
<dbReference type="VEuPathDB" id="FungiDB:L203_06241"/>
<dbReference type="Proteomes" id="UP000094043">
    <property type="component" value="Chromosome 2"/>
</dbReference>
<evidence type="ECO:0000313" key="2">
    <source>
        <dbReference type="EMBL" id="WVN86541.1"/>
    </source>
</evidence>
<dbReference type="RefSeq" id="XP_066067241.1">
    <property type="nucleotide sequence ID" value="XM_066211144.1"/>
</dbReference>
<feature type="region of interest" description="Disordered" evidence="1">
    <location>
        <begin position="1"/>
        <end position="51"/>
    </location>
</feature>
<reference evidence="2" key="2">
    <citation type="journal article" date="2022" name="Elife">
        <title>Obligate sexual reproduction of a homothallic fungus closely related to the Cryptococcus pathogenic species complex.</title>
        <authorList>
            <person name="Passer A.R."/>
            <person name="Clancey S.A."/>
            <person name="Shea T."/>
            <person name="David-Palma M."/>
            <person name="Averette A.F."/>
            <person name="Boekhout T."/>
            <person name="Porcel B.M."/>
            <person name="Nowrousian M."/>
            <person name="Cuomo C.A."/>
            <person name="Sun S."/>
            <person name="Heitman J."/>
            <person name="Coelho M.A."/>
        </authorList>
    </citation>
    <scope>NUCLEOTIDE SEQUENCE</scope>
    <source>
        <strain evidence="2">CBS 7841</strain>
    </source>
</reference>
<proteinExistence type="predicted"/>
<dbReference type="AlphaFoldDB" id="A0A1E3HRU2"/>